<dbReference type="SUPFAM" id="SSF75304">
    <property type="entry name" value="Amidase signature (AS) enzymes"/>
    <property type="match status" value="1"/>
</dbReference>
<protein>
    <submittedName>
        <fullName evidence="2">Amidase</fullName>
        <ecNumber evidence="2">3.5.1.4</ecNumber>
    </submittedName>
</protein>
<dbReference type="NCBIfam" id="NF005460">
    <property type="entry name" value="PRK07056.1"/>
    <property type="match status" value="1"/>
</dbReference>
<evidence type="ECO:0000313" key="2">
    <source>
        <dbReference type="EMBL" id="OUI93204.1"/>
    </source>
</evidence>
<organism evidence="2 3">
    <name type="scientific">Acetobacter indonesiensis</name>
    <dbReference type="NCBI Taxonomy" id="104101"/>
    <lineage>
        <taxon>Bacteria</taxon>
        <taxon>Pseudomonadati</taxon>
        <taxon>Pseudomonadota</taxon>
        <taxon>Alphaproteobacteria</taxon>
        <taxon>Acetobacterales</taxon>
        <taxon>Acetobacteraceae</taxon>
        <taxon>Acetobacter</taxon>
    </lineage>
</organism>
<proteinExistence type="predicted"/>
<evidence type="ECO:0000259" key="1">
    <source>
        <dbReference type="Pfam" id="PF01425"/>
    </source>
</evidence>
<name>A0A252ASH6_9PROT</name>
<dbReference type="GO" id="GO:0004040">
    <property type="term" value="F:amidase activity"/>
    <property type="evidence" value="ECO:0007669"/>
    <property type="project" value="UniProtKB-EC"/>
</dbReference>
<dbReference type="PANTHER" id="PTHR11895">
    <property type="entry name" value="TRANSAMIDASE"/>
    <property type="match status" value="1"/>
</dbReference>
<dbReference type="RefSeq" id="WP_086659585.1">
    <property type="nucleotide sequence ID" value="NZ_JBJJWX010000002.1"/>
</dbReference>
<dbReference type="InterPro" id="IPR000120">
    <property type="entry name" value="Amidase"/>
</dbReference>
<reference evidence="3" key="1">
    <citation type="submission" date="2014-06" db="EMBL/GenBank/DDBJ databases">
        <authorList>
            <person name="Winans N.J."/>
            <person name="Newell P.D."/>
            <person name="Douglas A.E."/>
        </authorList>
    </citation>
    <scope>NUCLEOTIDE SEQUENCE [LARGE SCALE GENOMIC DNA]</scope>
</reference>
<evidence type="ECO:0000313" key="3">
    <source>
        <dbReference type="Proteomes" id="UP000194641"/>
    </source>
</evidence>
<dbReference type="EC" id="3.5.1.4" evidence="2"/>
<dbReference type="InterPro" id="IPR023631">
    <property type="entry name" value="Amidase_dom"/>
</dbReference>
<feature type="domain" description="Amidase" evidence="1">
    <location>
        <begin position="42"/>
        <end position="440"/>
    </location>
</feature>
<dbReference type="InterPro" id="IPR036928">
    <property type="entry name" value="AS_sf"/>
</dbReference>
<dbReference type="PANTHER" id="PTHR11895:SF176">
    <property type="entry name" value="AMIDASE AMID-RELATED"/>
    <property type="match status" value="1"/>
</dbReference>
<dbReference type="EMBL" id="JOPA01000023">
    <property type="protein sequence ID" value="OUI93204.1"/>
    <property type="molecule type" value="Genomic_DNA"/>
</dbReference>
<dbReference type="Proteomes" id="UP000194641">
    <property type="component" value="Unassembled WGS sequence"/>
</dbReference>
<dbReference type="Gene3D" id="3.90.1300.10">
    <property type="entry name" value="Amidase signature (AS) domain"/>
    <property type="match status" value="1"/>
</dbReference>
<dbReference type="Pfam" id="PF01425">
    <property type="entry name" value="Amidase"/>
    <property type="match status" value="1"/>
</dbReference>
<sequence length="456" mass="48368">MSEAFVPLLHLTNDLATGKTTSRALVEQALAAIAAPDGEGRRTFVQTHAEAARKQAEAYDAQRKAGISAPPLAGIPMSVKDLFDEAGCITTAGSRVLEDAPRATQDAPAICNLKQAGLISVGRTTMTEFAFSGVGVNPHTGTPANPWDRTNMRIPGGSSSGAAISVSDGMAAIGIGSDTGGSCRIPAALTGLVGYKPTASRISTDGTVPLSFTLDSVGSLGRTVSCCWVADRALSGQTVRAEEAPDPTALSAPRFGVLQTYVLDGMDDTVAAAYQNALHLMEKSGATLQDITFQALTTLPELNRLGGFPAPESLTWHEKLIATKADLYDPFVLKRILRGKEQNAVDYINLMRNRKSLITKAHGFFDDFDAILLPTVPIIAPRMADLTEDETYTRTNLLLLRNPTVANFLDGCAISLPCHTQGTAPVGLMAMCMGHQDDKLFALAAWMERALKHSAL</sequence>
<accession>A0A252ASH6</accession>
<gene>
    <name evidence="2" type="ORF">HK17_08745</name>
</gene>
<keyword evidence="2" id="KW-0378">Hydrolase</keyword>
<dbReference type="AlphaFoldDB" id="A0A252ASH6"/>
<comment type="caution">
    <text evidence="2">The sequence shown here is derived from an EMBL/GenBank/DDBJ whole genome shotgun (WGS) entry which is preliminary data.</text>
</comment>